<accession>A0A1M5VRK0</accession>
<dbReference type="RefSeq" id="WP_073375418.1">
    <property type="nucleotide sequence ID" value="NZ_FQXS01000009.1"/>
</dbReference>
<keyword evidence="3" id="KW-1185">Reference proteome</keyword>
<dbReference type="Gene3D" id="3.40.1280.10">
    <property type="match status" value="1"/>
</dbReference>
<dbReference type="STRING" id="1121409.SAMN02745124_01849"/>
<reference evidence="2 3" key="1">
    <citation type="submission" date="2016-11" db="EMBL/GenBank/DDBJ databases">
        <authorList>
            <person name="Jaros S."/>
            <person name="Januszkiewicz K."/>
            <person name="Wedrychowicz H."/>
        </authorList>
    </citation>
    <scope>NUCLEOTIDE SEQUENCE [LARGE SCALE GENOMIC DNA]</scope>
    <source>
        <strain evidence="2 3">DSM 9705</strain>
    </source>
</reference>
<dbReference type="EMBL" id="FQXS01000009">
    <property type="protein sequence ID" value="SHH77882.1"/>
    <property type="molecule type" value="Genomic_DNA"/>
</dbReference>
<evidence type="ECO:0000259" key="1">
    <source>
        <dbReference type="Pfam" id="PF09936"/>
    </source>
</evidence>
<protein>
    <recommendedName>
        <fullName evidence="1">tRNA (guanine-N(1)-)-methyltransferase C-terminal domain-containing protein</fullName>
    </recommendedName>
</protein>
<evidence type="ECO:0000313" key="2">
    <source>
        <dbReference type="EMBL" id="SHH77882.1"/>
    </source>
</evidence>
<dbReference type="Proteomes" id="UP000184139">
    <property type="component" value="Unassembled WGS sequence"/>
</dbReference>
<feature type="domain" description="tRNA (guanine-N(1)-)-methyltransferase C-terminal" evidence="1">
    <location>
        <begin position="9"/>
        <end position="189"/>
    </location>
</feature>
<sequence length="191" mass="20960">MNRTTDFRLDIALLHHPVINKTGETIGSAVTNLDLHDLARAALTYGVGRYYLATPYEDQHELVSQIIGHWQDGHGATYNPARKEALAIIRPAYSLDEIVADVQARRGETPLLVATSARPCTGAVGFREMRDHLEHDRQPVLLLFGTAHGLAPECLGRADAVLQPIRGRSSYNHLSVRSAVAIVLDRLLGTP</sequence>
<evidence type="ECO:0000313" key="3">
    <source>
        <dbReference type="Proteomes" id="UP000184139"/>
    </source>
</evidence>
<dbReference type="InterPro" id="IPR029026">
    <property type="entry name" value="tRNA_m1G_MTases_N"/>
</dbReference>
<dbReference type="InterPro" id="IPR019230">
    <property type="entry name" value="RNA_MeTrfase_C_dom"/>
</dbReference>
<gene>
    <name evidence="2" type="ORF">SAMN02745124_01849</name>
</gene>
<dbReference type="CDD" id="cd18085">
    <property type="entry name" value="TM1570-like"/>
    <property type="match status" value="1"/>
</dbReference>
<dbReference type="Pfam" id="PF09936">
    <property type="entry name" value="Methyltrn_RNA_4"/>
    <property type="match status" value="1"/>
</dbReference>
<organism evidence="2 3">
    <name type="scientific">Desulfofustis glycolicus DSM 9705</name>
    <dbReference type="NCBI Taxonomy" id="1121409"/>
    <lineage>
        <taxon>Bacteria</taxon>
        <taxon>Pseudomonadati</taxon>
        <taxon>Thermodesulfobacteriota</taxon>
        <taxon>Desulfobulbia</taxon>
        <taxon>Desulfobulbales</taxon>
        <taxon>Desulfocapsaceae</taxon>
        <taxon>Desulfofustis</taxon>
    </lineage>
</organism>
<dbReference type="AlphaFoldDB" id="A0A1M5VRK0"/>
<proteinExistence type="predicted"/>
<name>A0A1M5VRK0_9BACT</name>
<dbReference type="OrthoDB" id="9794931at2"/>